<dbReference type="InterPro" id="IPR051928">
    <property type="entry name" value="NorD/CobT"/>
</dbReference>
<dbReference type="InterPro" id="IPR025861">
    <property type="entry name" value="CobT_VWA_dom"/>
</dbReference>
<dbReference type="SUPFAM" id="SSF53300">
    <property type="entry name" value="vWA-like"/>
    <property type="match status" value="1"/>
</dbReference>
<dbReference type="RefSeq" id="WP_083416790.1">
    <property type="nucleotide sequence ID" value="NZ_FPBD01000003.1"/>
</dbReference>
<accession>A0A1I7AL72</accession>
<evidence type="ECO:0000313" key="3">
    <source>
        <dbReference type="Proteomes" id="UP000183371"/>
    </source>
</evidence>
<evidence type="ECO:0000259" key="1">
    <source>
        <dbReference type="Pfam" id="PF11775"/>
    </source>
</evidence>
<dbReference type="PANTHER" id="PTHR41248:SF1">
    <property type="entry name" value="NORD PROTEIN"/>
    <property type="match status" value="1"/>
</dbReference>
<keyword evidence="3" id="KW-1185">Reference proteome</keyword>
<dbReference type="Proteomes" id="UP000183371">
    <property type="component" value="Unassembled WGS sequence"/>
</dbReference>
<reference evidence="3" key="1">
    <citation type="submission" date="2016-10" db="EMBL/GenBank/DDBJ databases">
        <authorList>
            <person name="Varghese N."/>
            <person name="Submissions S."/>
        </authorList>
    </citation>
    <scope>NUCLEOTIDE SEQUENCE [LARGE SCALE GENOMIC DNA]</scope>
    <source>
        <strain evidence="3">DSM 17465</strain>
    </source>
</reference>
<dbReference type="InterPro" id="IPR036465">
    <property type="entry name" value="vWFA_dom_sf"/>
</dbReference>
<proteinExistence type="predicted"/>
<feature type="domain" description="Cobalamin biosynthesis protein CobT VWA" evidence="1">
    <location>
        <begin position="94"/>
        <end position="294"/>
    </location>
</feature>
<sequence>MLSFFKKALWKKNNLSSGTNERTTSYRVFSKAADQVIDAVKLLKKIKSPNPEIATIDLAWEAYEAFENAYAPQLTRLTAEVIGVSDNLLKKYGEDGLSNISVSLLIDHSGSMKGEKAHIAACMMLAFSQLSLKLGIPFEVLGFTTREWKGKPIREEWLRAGKPRSPGRVCALRHIVYSSFEDQKKPDISAMFLPSIFKENVDGEAIEWAVSRSVCLGKKRQLLLVISDGAPVDDATLSINSLSYLYEHLKEVISEMQKEKKIGLYGVGIQHSLKGLYPECRQVDRMSELSDQFVPFLEYVFQENLGLSNEVKTAPK</sequence>
<gene>
    <name evidence="2" type="ORF">SAMN05444141_103172</name>
</gene>
<dbReference type="PANTHER" id="PTHR41248">
    <property type="entry name" value="NORD PROTEIN"/>
    <property type="match status" value="1"/>
</dbReference>
<dbReference type="EMBL" id="FPBD01000003">
    <property type="protein sequence ID" value="SFT75672.1"/>
    <property type="molecule type" value="Genomic_DNA"/>
</dbReference>
<organism evidence="2 3">
    <name type="scientific">Pseudovibrio denitrificans</name>
    <dbReference type="NCBI Taxonomy" id="258256"/>
    <lineage>
        <taxon>Bacteria</taxon>
        <taxon>Pseudomonadati</taxon>
        <taxon>Pseudomonadota</taxon>
        <taxon>Alphaproteobacteria</taxon>
        <taxon>Hyphomicrobiales</taxon>
        <taxon>Stappiaceae</taxon>
        <taxon>Pseudovibrio</taxon>
    </lineage>
</organism>
<name>A0A1I7AL72_9HYPH</name>
<evidence type="ECO:0000313" key="2">
    <source>
        <dbReference type="EMBL" id="SFT75672.1"/>
    </source>
</evidence>
<dbReference type="Pfam" id="PF11775">
    <property type="entry name" value="CobT_C"/>
    <property type="match status" value="1"/>
</dbReference>
<protein>
    <submittedName>
        <fullName evidence="2">Cobaltochelatase CobT</fullName>
    </submittedName>
</protein>
<dbReference type="AlphaFoldDB" id="A0A1I7AL72"/>